<gene>
    <name evidence="1" type="ORF">S06H3_53135</name>
</gene>
<proteinExistence type="predicted"/>
<dbReference type="EMBL" id="BARV01033848">
    <property type="protein sequence ID" value="GAI54572.1"/>
    <property type="molecule type" value="Genomic_DNA"/>
</dbReference>
<evidence type="ECO:0000313" key="1">
    <source>
        <dbReference type="EMBL" id="GAI54572.1"/>
    </source>
</evidence>
<comment type="caution">
    <text evidence="1">The sequence shown here is derived from an EMBL/GenBank/DDBJ whole genome shotgun (WGS) entry which is preliminary data.</text>
</comment>
<sequence length="92" mass="10266">MLDVLQYCIKEKVPEIEAKATLNAILKTMDLEPDTCINIEATVEENTGVFYFPECQTLRLCSGGHVHYLPGQDKLMEVEPPLSTAEEAPLEV</sequence>
<dbReference type="AlphaFoldDB" id="X1PE55"/>
<name>X1PE55_9ZZZZ</name>
<reference evidence="1" key="1">
    <citation type="journal article" date="2014" name="Front. Microbiol.">
        <title>High frequency of phylogenetically diverse reductive dehalogenase-homologous genes in deep subseafloor sedimentary metagenomes.</title>
        <authorList>
            <person name="Kawai M."/>
            <person name="Futagami T."/>
            <person name="Toyoda A."/>
            <person name="Takaki Y."/>
            <person name="Nishi S."/>
            <person name="Hori S."/>
            <person name="Arai W."/>
            <person name="Tsubouchi T."/>
            <person name="Morono Y."/>
            <person name="Uchiyama I."/>
            <person name="Ito T."/>
            <person name="Fujiyama A."/>
            <person name="Inagaki F."/>
            <person name="Takami H."/>
        </authorList>
    </citation>
    <scope>NUCLEOTIDE SEQUENCE</scope>
    <source>
        <strain evidence="1">Expedition CK06-06</strain>
    </source>
</reference>
<protein>
    <submittedName>
        <fullName evidence="1">Uncharacterized protein</fullName>
    </submittedName>
</protein>
<organism evidence="1">
    <name type="scientific">marine sediment metagenome</name>
    <dbReference type="NCBI Taxonomy" id="412755"/>
    <lineage>
        <taxon>unclassified sequences</taxon>
        <taxon>metagenomes</taxon>
        <taxon>ecological metagenomes</taxon>
    </lineage>
</organism>
<accession>X1PE55</accession>